<sequence>MKWVKTSLLLGLGAAAYINRAQIIAQVATKIKKADTILQEVTNLAGKAQTTAQKWRAFSSEASHASEILTDLDYDINRYFQEIEPNLTRLNEMQKKD</sequence>
<gene>
    <name evidence="1" type="ORF">SAMN05216431_102130</name>
</gene>
<name>A0ABY1A9Q2_9LACO</name>
<evidence type="ECO:0000313" key="2">
    <source>
        <dbReference type="Proteomes" id="UP000182089"/>
    </source>
</evidence>
<proteinExistence type="predicted"/>
<evidence type="ECO:0008006" key="3">
    <source>
        <dbReference type="Google" id="ProtNLM"/>
    </source>
</evidence>
<comment type="caution">
    <text evidence="1">The sequence shown here is derived from an EMBL/GenBank/DDBJ whole genome shotgun (WGS) entry which is preliminary data.</text>
</comment>
<dbReference type="Proteomes" id="UP000182089">
    <property type="component" value="Unassembled WGS sequence"/>
</dbReference>
<evidence type="ECO:0000313" key="1">
    <source>
        <dbReference type="EMBL" id="SEM41303.1"/>
    </source>
</evidence>
<organism evidence="1 2">
    <name type="scientific">Ligilactobacillus ruminis</name>
    <dbReference type="NCBI Taxonomy" id="1623"/>
    <lineage>
        <taxon>Bacteria</taxon>
        <taxon>Bacillati</taxon>
        <taxon>Bacillota</taxon>
        <taxon>Bacilli</taxon>
        <taxon>Lactobacillales</taxon>
        <taxon>Lactobacillaceae</taxon>
        <taxon>Ligilactobacillus</taxon>
    </lineage>
</organism>
<protein>
    <recommendedName>
        <fullName evidence="3">Chemotaxis protein</fullName>
    </recommendedName>
</protein>
<reference evidence="1 2" key="1">
    <citation type="submission" date="2016-10" db="EMBL/GenBank/DDBJ databases">
        <authorList>
            <person name="Varghese N."/>
            <person name="Submissions S."/>
        </authorList>
    </citation>
    <scope>NUCLEOTIDE SEQUENCE [LARGE SCALE GENOMIC DNA]</scope>
    <source>
        <strain evidence="1 2">WC1T17</strain>
    </source>
</reference>
<accession>A0ABY1A9Q2</accession>
<dbReference type="EMBL" id="FOCC01000002">
    <property type="protein sequence ID" value="SEM41303.1"/>
    <property type="molecule type" value="Genomic_DNA"/>
</dbReference>